<dbReference type="PANTHER" id="PTHR30204:SF90">
    <property type="entry name" value="HTH-TYPE TRANSCRIPTIONAL ACTIVATOR MTA"/>
    <property type="match status" value="1"/>
</dbReference>
<reference evidence="6 7" key="1">
    <citation type="submission" date="2018-06" db="EMBL/GenBank/DDBJ databases">
        <authorList>
            <consortium name="Pathogen Informatics"/>
            <person name="Doyle S."/>
        </authorList>
    </citation>
    <scope>NUCLEOTIDE SEQUENCE [LARGE SCALE GENOMIC DNA]</scope>
    <source>
        <strain evidence="6 7">NCTC10254</strain>
    </source>
</reference>
<evidence type="ECO:0000256" key="4">
    <source>
        <dbReference type="ARBA" id="ARBA00023163"/>
    </source>
</evidence>
<evidence type="ECO:0000259" key="5">
    <source>
        <dbReference type="PROSITE" id="PS50937"/>
    </source>
</evidence>
<feature type="domain" description="HTH merR-type" evidence="5">
    <location>
        <begin position="6"/>
        <end position="75"/>
    </location>
</feature>
<keyword evidence="3" id="KW-0010">Activator</keyword>
<proteinExistence type="predicted"/>
<dbReference type="PRINTS" id="PR00040">
    <property type="entry name" value="HTHMERR"/>
</dbReference>
<dbReference type="InterPro" id="IPR000551">
    <property type="entry name" value="MerR-type_HTH_dom"/>
</dbReference>
<evidence type="ECO:0000256" key="1">
    <source>
        <dbReference type="ARBA" id="ARBA00023015"/>
    </source>
</evidence>
<dbReference type="InterPro" id="IPR009061">
    <property type="entry name" value="DNA-bd_dom_put_sf"/>
</dbReference>
<dbReference type="CDD" id="cd01106">
    <property type="entry name" value="HTH_TipAL-Mta"/>
    <property type="match status" value="1"/>
</dbReference>
<dbReference type="InterPro" id="IPR036244">
    <property type="entry name" value="TipA-like_antibiotic-bd"/>
</dbReference>
<dbReference type="SUPFAM" id="SSF89082">
    <property type="entry name" value="Antibiotic binding domain of TipA-like multidrug resistance regulators"/>
    <property type="match status" value="1"/>
</dbReference>
<evidence type="ECO:0000256" key="2">
    <source>
        <dbReference type="ARBA" id="ARBA00023125"/>
    </source>
</evidence>
<protein>
    <submittedName>
        <fullName evidence="6">MerR family transcriptional regulator</fullName>
    </submittedName>
</protein>
<dbReference type="Pfam" id="PF07739">
    <property type="entry name" value="TipAS"/>
    <property type="match status" value="1"/>
</dbReference>
<evidence type="ECO:0000313" key="7">
    <source>
        <dbReference type="Proteomes" id="UP000249886"/>
    </source>
</evidence>
<keyword evidence="1" id="KW-0805">Transcription regulation</keyword>
<dbReference type="EMBL" id="UARK01000032">
    <property type="protein sequence ID" value="SPW31714.1"/>
    <property type="molecule type" value="Genomic_DNA"/>
</dbReference>
<dbReference type="Gene3D" id="1.10.1660.10">
    <property type="match status" value="1"/>
</dbReference>
<name>A0A6H9XPV6_9CORY</name>
<dbReference type="Gene3D" id="1.10.490.50">
    <property type="entry name" value="Antibiotic binding domain of TipA-like multidrug resistance regulators"/>
    <property type="match status" value="1"/>
</dbReference>
<dbReference type="AlphaFoldDB" id="A0A6H9XPV6"/>
<evidence type="ECO:0000313" key="6">
    <source>
        <dbReference type="EMBL" id="SPW31714.1"/>
    </source>
</evidence>
<sequence length="266" mass="30791">MQEEETYTIGDVAAQFGLTVRTLRYWDQIGLVVPSYRDWQDFRQYTESDMQRIHDVLTYRAVGLKLQAIRELLDDPSGDNADVVTQLRTQRRLLLQQQDHISGMLNALDTLLEEAMSTHEVPEARRKEIMGEFYRPELEAEAEEKYGHTEEWAQAMEKQKSMSEADWAAMREKTSHVQETLADAMRRGVKPGSAEANELAEMARESLDWFPVTHSKHVILARNYVADPRFKQYYDGFADGLAVWLRDIIEANAQAHGVDLENVRWQ</sequence>
<dbReference type="GeneID" id="84574856"/>
<accession>A0A6H9XPV6</accession>
<dbReference type="Proteomes" id="UP000249886">
    <property type="component" value="Unassembled WGS sequence"/>
</dbReference>
<dbReference type="GO" id="GO:0003677">
    <property type="term" value="F:DNA binding"/>
    <property type="evidence" value="ECO:0007669"/>
    <property type="project" value="UniProtKB-KW"/>
</dbReference>
<keyword evidence="4" id="KW-0804">Transcription</keyword>
<dbReference type="InterPro" id="IPR047057">
    <property type="entry name" value="MerR_fam"/>
</dbReference>
<keyword evidence="2" id="KW-0238">DNA-binding</keyword>
<dbReference type="InterPro" id="IPR012925">
    <property type="entry name" value="TipAS_dom"/>
</dbReference>
<gene>
    <name evidence="6" type="primary">merR4</name>
    <name evidence="6" type="ORF">NCTC10254_02192</name>
</gene>
<dbReference type="SUPFAM" id="SSF46955">
    <property type="entry name" value="Putative DNA-binding domain"/>
    <property type="match status" value="1"/>
</dbReference>
<dbReference type="GO" id="GO:0003700">
    <property type="term" value="F:DNA-binding transcription factor activity"/>
    <property type="evidence" value="ECO:0007669"/>
    <property type="project" value="InterPro"/>
</dbReference>
<comment type="caution">
    <text evidence="6">The sequence shown here is derived from an EMBL/GenBank/DDBJ whole genome shotgun (WGS) entry which is preliminary data.</text>
</comment>
<dbReference type="PANTHER" id="PTHR30204">
    <property type="entry name" value="REDOX-CYCLING DRUG-SENSING TRANSCRIPTIONAL ACTIVATOR SOXR"/>
    <property type="match status" value="1"/>
</dbReference>
<organism evidence="6 7">
    <name type="scientific">Corynebacterium matruchotii</name>
    <dbReference type="NCBI Taxonomy" id="43768"/>
    <lineage>
        <taxon>Bacteria</taxon>
        <taxon>Bacillati</taxon>
        <taxon>Actinomycetota</taxon>
        <taxon>Actinomycetes</taxon>
        <taxon>Mycobacteriales</taxon>
        <taxon>Corynebacteriaceae</taxon>
        <taxon>Corynebacterium</taxon>
    </lineage>
</organism>
<dbReference type="PROSITE" id="PS50937">
    <property type="entry name" value="HTH_MERR_2"/>
    <property type="match status" value="1"/>
</dbReference>
<dbReference type="RefSeq" id="WP_005523039.1">
    <property type="nucleotide sequence ID" value="NZ_CP050134.2"/>
</dbReference>
<dbReference type="SMART" id="SM00422">
    <property type="entry name" value="HTH_MERR"/>
    <property type="match status" value="1"/>
</dbReference>
<dbReference type="Pfam" id="PF13411">
    <property type="entry name" value="MerR_1"/>
    <property type="match status" value="1"/>
</dbReference>
<evidence type="ECO:0000256" key="3">
    <source>
        <dbReference type="ARBA" id="ARBA00023159"/>
    </source>
</evidence>